<dbReference type="PANTHER" id="PTHR11766:SF1">
    <property type="entry name" value="TYROSINE--TRNA LIGASE"/>
    <property type="match status" value="1"/>
</dbReference>
<evidence type="ECO:0000256" key="1">
    <source>
        <dbReference type="ARBA" id="ARBA00013160"/>
    </source>
</evidence>
<comment type="similarity">
    <text evidence="11">Belongs to the class-I aminoacyl-tRNA synthetase family.</text>
</comment>
<feature type="domain" description="Tyrosine--tRNA ligase SYY-like C-terminal" evidence="12">
    <location>
        <begin position="329"/>
        <end position="398"/>
    </location>
</feature>
<dbReference type="InterPro" id="IPR024088">
    <property type="entry name" value="Tyr-tRNA-ligase_bac-type"/>
</dbReference>
<dbReference type="SUPFAM" id="SSF55174">
    <property type="entry name" value="Alpha-L RNA-binding motif"/>
    <property type="match status" value="1"/>
</dbReference>
<keyword evidence="7 11" id="KW-0030">Aminoacyl-tRNA synthetase</keyword>
<dbReference type="Pfam" id="PF22421">
    <property type="entry name" value="SYY_C-terminal"/>
    <property type="match status" value="1"/>
</dbReference>
<evidence type="ECO:0000256" key="2">
    <source>
        <dbReference type="ARBA" id="ARBA00022598"/>
    </source>
</evidence>
<reference evidence="13 14" key="1">
    <citation type="journal article" date="2015" name="Nature">
        <title>rRNA introns, odd ribosomes, and small enigmatic genomes across a large radiation of phyla.</title>
        <authorList>
            <person name="Brown C.T."/>
            <person name="Hug L.A."/>
            <person name="Thomas B.C."/>
            <person name="Sharon I."/>
            <person name="Castelle C.J."/>
            <person name="Singh A."/>
            <person name="Wilkins M.J."/>
            <person name="Williams K.H."/>
            <person name="Banfield J.F."/>
        </authorList>
    </citation>
    <scope>NUCLEOTIDE SEQUENCE [LARGE SCALE GENOMIC DNA]</scope>
</reference>
<dbReference type="GO" id="GO:0004831">
    <property type="term" value="F:tyrosine-tRNA ligase activity"/>
    <property type="evidence" value="ECO:0007669"/>
    <property type="project" value="UniProtKB-UniRule"/>
</dbReference>
<dbReference type="Proteomes" id="UP000034705">
    <property type="component" value="Unassembled WGS sequence"/>
</dbReference>
<dbReference type="NCBIfam" id="TIGR00234">
    <property type="entry name" value="tyrS"/>
    <property type="match status" value="1"/>
</dbReference>
<dbReference type="PRINTS" id="PR01040">
    <property type="entry name" value="TRNASYNTHTYR"/>
</dbReference>
<comment type="caution">
    <text evidence="13">The sequence shown here is derived from an EMBL/GenBank/DDBJ whole genome shotgun (WGS) entry which is preliminary data.</text>
</comment>
<dbReference type="AlphaFoldDB" id="A0A0G1PND3"/>
<evidence type="ECO:0000313" key="13">
    <source>
        <dbReference type="EMBL" id="KKU34177.1"/>
    </source>
</evidence>
<dbReference type="GO" id="GO:0005829">
    <property type="term" value="C:cytosol"/>
    <property type="evidence" value="ECO:0007669"/>
    <property type="project" value="TreeGrafter"/>
</dbReference>
<dbReference type="GO" id="GO:0003723">
    <property type="term" value="F:RNA binding"/>
    <property type="evidence" value="ECO:0007669"/>
    <property type="project" value="UniProtKB-KW"/>
</dbReference>
<evidence type="ECO:0000313" key="14">
    <source>
        <dbReference type="Proteomes" id="UP000034705"/>
    </source>
</evidence>
<dbReference type="PROSITE" id="PS50889">
    <property type="entry name" value="S4"/>
    <property type="match status" value="1"/>
</dbReference>
<proteinExistence type="inferred from homology"/>
<dbReference type="Gene3D" id="3.40.50.620">
    <property type="entry name" value="HUPs"/>
    <property type="match status" value="1"/>
</dbReference>
<evidence type="ECO:0000256" key="3">
    <source>
        <dbReference type="ARBA" id="ARBA00022741"/>
    </source>
</evidence>
<dbReference type="PANTHER" id="PTHR11766">
    <property type="entry name" value="TYROSYL-TRNA SYNTHETASE"/>
    <property type="match status" value="1"/>
</dbReference>
<evidence type="ECO:0000256" key="10">
    <source>
        <dbReference type="PROSITE-ProRule" id="PRU00182"/>
    </source>
</evidence>
<dbReference type="PROSITE" id="PS00178">
    <property type="entry name" value="AA_TRNA_LIGASE_I"/>
    <property type="match status" value="1"/>
</dbReference>
<dbReference type="InterPro" id="IPR001412">
    <property type="entry name" value="aa-tRNA-synth_I_CS"/>
</dbReference>
<dbReference type="InterPro" id="IPR014729">
    <property type="entry name" value="Rossmann-like_a/b/a_fold"/>
</dbReference>
<evidence type="ECO:0000256" key="8">
    <source>
        <dbReference type="ARBA" id="ARBA00048248"/>
    </source>
</evidence>
<evidence type="ECO:0000256" key="4">
    <source>
        <dbReference type="ARBA" id="ARBA00022840"/>
    </source>
</evidence>
<comment type="catalytic activity">
    <reaction evidence="8">
        <text>tRNA(Tyr) + L-tyrosine + ATP = L-tyrosyl-tRNA(Tyr) + AMP + diphosphate + H(+)</text>
        <dbReference type="Rhea" id="RHEA:10220"/>
        <dbReference type="Rhea" id="RHEA-COMP:9706"/>
        <dbReference type="Rhea" id="RHEA-COMP:9707"/>
        <dbReference type="ChEBI" id="CHEBI:15378"/>
        <dbReference type="ChEBI" id="CHEBI:30616"/>
        <dbReference type="ChEBI" id="CHEBI:33019"/>
        <dbReference type="ChEBI" id="CHEBI:58315"/>
        <dbReference type="ChEBI" id="CHEBI:78442"/>
        <dbReference type="ChEBI" id="CHEBI:78536"/>
        <dbReference type="ChEBI" id="CHEBI:456215"/>
        <dbReference type="EC" id="6.1.1.1"/>
    </reaction>
</comment>
<dbReference type="Pfam" id="PF00579">
    <property type="entry name" value="tRNA-synt_1b"/>
    <property type="match status" value="1"/>
</dbReference>
<dbReference type="InterPro" id="IPR036986">
    <property type="entry name" value="S4_RNA-bd_sf"/>
</dbReference>
<dbReference type="InterPro" id="IPR002307">
    <property type="entry name" value="Tyr-tRNA-ligase"/>
</dbReference>
<dbReference type="EC" id="6.1.1.1" evidence="1 9"/>
<protein>
    <recommendedName>
        <fullName evidence="1 9">Tyrosine--tRNA ligase</fullName>
        <ecNumber evidence="1 9">6.1.1.1</ecNumber>
    </recommendedName>
</protein>
<dbReference type="PATRIC" id="fig|1619001.3.peg.254"/>
<evidence type="ECO:0000256" key="6">
    <source>
        <dbReference type="ARBA" id="ARBA00022917"/>
    </source>
</evidence>
<dbReference type="Gene3D" id="3.10.290.10">
    <property type="entry name" value="RNA-binding S4 domain"/>
    <property type="match status" value="1"/>
</dbReference>
<dbReference type="CDD" id="cd00165">
    <property type="entry name" value="S4"/>
    <property type="match status" value="1"/>
</dbReference>
<accession>A0A0G1PND3</accession>
<evidence type="ECO:0000256" key="7">
    <source>
        <dbReference type="ARBA" id="ARBA00023146"/>
    </source>
</evidence>
<sequence>MPIITDQERIHHLLTRGVEHVYPSREFLEARLKEGKPLTLYLGIDPTGPNLHMGHAIVLRKMREFQELGHKLILLIGDFTGMIGDPTDKSATRVRLTREQVLENAKNYQAQASKLILLEGENAAEVKYNSTWLGQMTFTDVVELASHFTVQQLLERDMFQKRMEEGRPIHLHEFLYPTMQGYDCVAMNVDGEIGGNDQTFNMLAGRDLMKDLKGREKFVVTMKLLVDPTGKKMGKSEGNMICLCDSADDMFGKVMSWTDGMIVPGFELCTFETDKEIQSIAVQLKEGINPRDLKAQLGRKVAEIYHGAEAAQAASDCFDQLFREHQSPREMPIFVINGEMNIVDLLVASKSVSSKTEARRLIDGKGIKVGDRVVETYEETVNPTKEGVILQKGKRHFVKIVLTQTT</sequence>
<keyword evidence="2 11" id="KW-0436">Ligase</keyword>
<dbReference type="EMBL" id="LCMG01000003">
    <property type="protein sequence ID" value="KKU34177.1"/>
    <property type="molecule type" value="Genomic_DNA"/>
</dbReference>
<keyword evidence="3 11" id="KW-0547">Nucleotide-binding</keyword>
<dbReference type="GO" id="GO:0005524">
    <property type="term" value="F:ATP binding"/>
    <property type="evidence" value="ECO:0007669"/>
    <property type="project" value="UniProtKB-KW"/>
</dbReference>
<gene>
    <name evidence="13" type="ORF">UX45_C0003G0068</name>
</gene>
<keyword evidence="6 11" id="KW-0648">Protein biosynthesis</keyword>
<evidence type="ECO:0000259" key="12">
    <source>
        <dbReference type="Pfam" id="PF22421"/>
    </source>
</evidence>
<dbReference type="CDD" id="cd00805">
    <property type="entry name" value="TyrRS_core"/>
    <property type="match status" value="1"/>
</dbReference>
<dbReference type="Gene3D" id="1.10.240.10">
    <property type="entry name" value="Tyrosyl-Transfer RNA Synthetase"/>
    <property type="match status" value="1"/>
</dbReference>
<dbReference type="SUPFAM" id="SSF52374">
    <property type="entry name" value="Nucleotidylyl transferase"/>
    <property type="match status" value="1"/>
</dbReference>
<organism evidence="13 14">
    <name type="scientific">Candidatus Uhrbacteria bacterium GW2011_GWF2_46_218</name>
    <dbReference type="NCBI Taxonomy" id="1619001"/>
    <lineage>
        <taxon>Bacteria</taxon>
        <taxon>Candidatus Uhriibacteriota</taxon>
    </lineage>
</organism>
<name>A0A0G1PND3_9BACT</name>
<dbReference type="GO" id="GO:0006437">
    <property type="term" value="P:tyrosyl-tRNA aminoacylation"/>
    <property type="evidence" value="ECO:0007669"/>
    <property type="project" value="UniProtKB-UniRule"/>
</dbReference>
<evidence type="ECO:0000256" key="9">
    <source>
        <dbReference type="NCBIfam" id="TIGR00234"/>
    </source>
</evidence>
<dbReference type="InterPro" id="IPR054608">
    <property type="entry name" value="SYY-like_C"/>
</dbReference>
<evidence type="ECO:0000256" key="11">
    <source>
        <dbReference type="RuleBase" id="RU363036"/>
    </source>
</evidence>
<keyword evidence="4 11" id="KW-0067">ATP-binding</keyword>
<evidence type="ECO:0000256" key="5">
    <source>
        <dbReference type="ARBA" id="ARBA00022884"/>
    </source>
</evidence>
<keyword evidence="5 10" id="KW-0694">RNA-binding</keyword>
<dbReference type="InterPro" id="IPR002305">
    <property type="entry name" value="aa-tRNA-synth_Ic"/>
</dbReference>